<dbReference type="EMBL" id="DVON01000272">
    <property type="protein sequence ID" value="HIV13975.1"/>
    <property type="molecule type" value="Genomic_DNA"/>
</dbReference>
<accession>A0A9D1T6T5</accession>
<evidence type="ECO:0000313" key="3">
    <source>
        <dbReference type="Proteomes" id="UP000886723"/>
    </source>
</evidence>
<dbReference type="SMART" id="SM01058">
    <property type="entry name" value="CarD_TRCF"/>
    <property type="match status" value="1"/>
</dbReference>
<dbReference type="InterPro" id="IPR036101">
    <property type="entry name" value="CarD-like/TRCF_RID_sf"/>
</dbReference>
<dbReference type="InterPro" id="IPR042215">
    <property type="entry name" value="CarD-like_C"/>
</dbReference>
<protein>
    <submittedName>
        <fullName evidence="2">CarD family transcriptional regulator</fullName>
    </submittedName>
</protein>
<dbReference type="AlphaFoldDB" id="A0A9D1T6T5"/>
<sequence>MSKVNLETGDLVIYGKSGVCRVTDIGERTFNRRSRRYYILKPIDDDRSTIYAPTDSEQAVGKMRRLLTKDEILQLVSQVPQEPLPWIYNEHQRKEAFQQILAEGDRGKLIQMLRTLYLQKKKRTAAGRKLYSSDEQIFRAAEKLLFEEFCTVLHLKKNQLIPFLFGGKSLTSAEIQ</sequence>
<dbReference type="InterPro" id="IPR003711">
    <property type="entry name" value="CarD-like/TRCF_RID"/>
</dbReference>
<dbReference type="Gene3D" id="2.40.10.170">
    <property type="match status" value="1"/>
</dbReference>
<dbReference type="Pfam" id="PF02559">
    <property type="entry name" value="CarD_TRCF_RID"/>
    <property type="match status" value="1"/>
</dbReference>
<organism evidence="2 3">
    <name type="scientific">Candidatus Pullilachnospira stercoravium</name>
    <dbReference type="NCBI Taxonomy" id="2840913"/>
    <lineage>
        <taxon>Bacteria</taxon>
        <taxon>Bacillati</taxon>
        <taxon>Bacillota</taxon>
        <taxon>Clostridia</taxon>
        <taxon>Lachnospirales</taxon>
        <taxon>Lachnospiraceae</taxon>
        <taxon>Lachnospiraceae incertae sedis</taxon>
        <taxon>Candidatus Pullilachnospira</taxon>
    </lineage>
</organism>
<comment type="caution">
    <text evidence="2">The sequence shown here is derived from an EMBL/GenBank/DDBJ whole genome shotgun (WGS) entry which is preliminary data.</text>
</comment>
<dbReference type="Gene3D" id="1.20.58.1290">
    <property type="entry name" value="CarD-like, C-terminal domain"/>
    <property type="match status" value="1"/>
</dbReference>
<evidence type="ECO:0000313" key="2">
    <source>
        <dbReference type="EMBL" id="HIV13975.1"/>
    </source>
</evidence>
<name>A0A9D1T6T5_9FIRM</name>
<dbReference type="PANTHER" id="PTHR38447">
    <property type="entry name" value="TRANSCRIPTION FACTOR YDEB-RELATED"/>
    <property type="match status" value="1"/>
</dbReference>
<dbReference type="Proteomes" id="UP000886723">
    <property type="component" value="Unassembled WGS sequence"/>
</dbReference>
<dbReference type="GO" id="GO:0009303">
    <property type="term" value="P:rRNA transcription"/>
    <property type="evidence" value="ECO:0007669"/>
    <property type="project" value="TreeGrafter"/>
</dbReference>
<dbReference type="SUPFAM" id="SSF141259">
    <property type="entry name" value="CarD-like"/>
    <property type="match status" value="1"/>
</dbReference>
<gene>
    <name evidence="2" type="ORF">IAA63_12685</name>
</gene>
<reference evidence="2" key="1">
    <citation type="submission" date="2020-10" db="EMBL/GenBank/DDBJ databases">
        <authorList>
            <person name="Gilroy R."/>
        </authorList>
    </citation>
    <scope>NUCLEOTIDE SEQUENCE</scope>
    <source>
        <strain evidence="2">ChiBcec2-4451</strain>
    </source>
</reference>
<feature type="domain" description="CarD-like/TRCF RNAP-interacting" evidence="1">
    <location>
        <begin position="5"/>
        <end position="117"/>
    </location>
</feature>
<evidence type="ECO:0000259" key="1">
    <source>
        <dbReference type="SMART" id="SM01058"/>
    </source>
</evidence>
<dbReference type="InterPro" id="IPR052531">
    <property type="entry name" value="CarD-like_regulator"/>
</dbReference>
<reference evidence="2" key="2">
    <citation type="journal article" date="2021" name="PeerJ">
        <title>Extensive microbial diversity within the chicken gut microbiome revealed by metagenomics and culture.</title>
        <authorList>
            <person name="Gilroy R."/>
            <person name="Ravi A."/>
            <person name="Getino M."/>
            <person name="Pursley I."/>
            <person name="Horton D.L."/>
            <person name="Alikhan N.F."/>
            <person name="Baker D."/>
            <person name="Gharbi K."/>
            <person name="Hall N."/>
            <person name="Watson M."/>
            <person name="Adriaenssens E.M."/>
            <person name="Foster-Nyarko E."/>
            <person name="Jarju S."/>
            <person name="Secka A."/>
            <person name="Antonio M."/>
            <person name="Oren A."/>
            <person name="Chaudhuri R.R."/>
            <person name="La Ragione R."/>
            <person name="Hildebrand F."/>
            <person name="Pallen M.J."/>
        </authorList>
    </citation>
    <scope>NUCLEOTIDE SEQUENCE</scope>
    <source>
        <strain evidence="2">ChiBcec2-4451</strain>
    </source>
</reference>
<proteinExistence type="predicted"/>
<dbReference type="PANTHER" id="PTHR38447:SF1">
    <property type="entry name" value="RNA POLYMERASE-BINDING TRANSCRIPTION FACTOR CARD"/>
    <property type="match status" value="1"/>
</dbReference>